<dbReference type="PANTHER" id="PTHR47623">
    <property type="entry name" value="OS09G0287300 PROTEIN"/>
    <property type="match status" value="1"/>
</dbReference>
<dbReference type="RefSeq" id="WP_380840566.1">
    <property type="nucleotide sequence ID" value="NZ_BAABIT010000001.1"/>
</dbReference>
<reference evidence="2" key="1">
    <citation type="journal article" date="2019" name="Int. J. Syst. Evol. Microbiol.">
        <title>The Global Catalogue of Microorganisms (GCM) 10K type strain sequencing project: providing services to taxonomists for standard genome sequencing and annotation.</title>
        <authorList>
            <consortium name="The Broad Institute Genomics Platform"/>
            <consortium name="The Broad Institute Genome Sequencing Center for Infectious Disease"/>
            <person name="Wu L."/>
            <person name="Ma J."/>
        </authorList>
    </citation>
    <scope>NUCLEOTIDE SEQUENCE [LARGE SCALE GENOMIC DNA]</scope>
    <source>
        <strain evidence="2">CGMCC 4.1648</strain>
    </source>
</reference>
<dbReference type="EMBL" id="JBHSJD010000013">
    <property type="protein sequence ID" value="MFC5023785.1"/>
    <property type="molecule type" value="Genomic_DNA"/>
</dbReference>
<accession>A0ABV9XHZ4</accession>
<evidence type="ECO:0000313" key="2">
    <source>
        <dbReference type="Proteomes" id="UP001595829"/>
    </source>
</evidence>
<dbReference type="SMART" id="SM00855">
    <property type="entry name" value="PGAM"/>
    <property type="match status" value="1"/>
</dbReference>
<dbReference type="Proteomes" id="UP001595829">
    <property type="component" value="Unassembled WGS sequence"/>
</dbReference>
<dbReference type="InterPro" id="IPR013078">
    <property type="entry name" value="His_Pase_superF_clade-1"/>
</dbReference>
<proteinExistence type="predicted"/>
<comment type="caution">
    <text evidence="1">The sequence shown here is derived from an EMBL/GenBank/DDBJ whole genome shotgun (WGS) entry which is preliminary data.</text>
</comment>
<dbReference type="InterPro" id="IPR029033">
    <property type="entry name" value="His_PPase_superfam"/>
</dbReference>
<dbReference type="PANTHER" id="PTHR47623:SF1">
    <property type="entry name" value="OS09G0287300 PROTEIN"/>
    <property type="match status" value="1"/>
</dbReference>
<protein>
    <submittedName>
        <fullName evidence="1">SixA phosphatase family protein</fullName>
    </submittedName>
</protein>
<name>A0ABV9XHZ4_9ACTN</name>
<dbReference type="Gene3D" id="3.40.50.1240">
    <property type="entry name" value="Phosphoglycerate mutase-like"/>
    <property type="match status" value="1"/>
</dbReference>
<sequence length="173" mass="18302">MAELRRLVVVRHAKSARPAGVGDHDRPLNKRGLRDAPAVGAWLRDAGCVPDLVLCSTAVRASRTWELAAAQLPAPPAVRHERRLYGTPATDLLDVVRRTPDAVRTLLLVGHNPAVQELVLLLASEALGDALERARDKFPTSAIAVLAGQGSWPATGPGGALLTDLAVPRGAED</sequence>
<keyword evidence="2" id="KW-1185">Reference proteome</keyword>
<dbReference type="SUPFAM" id="SSF53254">
    <property type="entry name" value="Phosphoglycerate mutase-like"/>
    <property type="match status" value="1"/>
</dbReference>
<evidence type="ECO:0000313" key="1">
    <source>
        <dbReference type="EMBL" id="MFC5023785.1"/>
    </source>
</evidence>
<gene>
    <name evidence="1" type="ORF">ACFPM3_16725</name>
</gene>
<dbReference type="Pfam" id="PF00300">
    <property type="entry name" value="His_Phos_1"/>
    <property type="match status" value="1"/>
</dbReference>
<organism evidence="1 2">
    <name type="scientific">Streptomyces coeruleoprunus</name>
    <dbReference type="NCBI Taxonomy" id="285563"/>
    <lineage>
        <taxon>Bacteria</taxon>
        <taxon>Bacillati</taxon>
        <taxon>Actinomycetota</taxon>
        <taxon>Actinomycetes</taxon>
        <taxon>Kitasatosporales</taxon>
        <taxon>Streptomycetaceae</taxon>
        <taxon>Streptomyces</taxon>
    </lineage>
</organism>